<organism evidence="1 2">
    <name type="scientific">Herpetosiphon geysericola</name>
    <dbReference type="NCBI Taxonomy" id="70996"/>
    <lineage>
        <taxon>Bacteria</taxon>
        <taxon>Bacillati</taxon>
        <taxon>Chloroflexota</taxon>
        <taxon>Chloroflexia</taxon>
        <taxon>Herpetosiphonales</taxon>
        <taxon>Herpetosiphonaceae</taxon>
        <taxon>Herpetosiphon</taxon>
    </lineage>
</organism>
<evidence type="ECO:0000313" key="1">
    <source>
        <dbReference type="EMBL" id="KPL88854.1"/>
    </source>
</evidence>
<keyword evidence="2" id="KW-1185">Reference proteome</keyword>
<gene>
    <name evidence="1" type="ORF">SE18_09260</name>
</gene>
<dbReference type="InterPro" id="IPR036412">
    <property type="entry name" value="HAD-like_sf"/>
</dbReference>
<dbReference type="InterPro" id="IPR023214">
    <property type="entry name" value="HAD_sf"/>
</dbReference>
<evidence type="ECO:0000313" key="2">
    <source>
        <dbReference type="Proteomes" id="UP000050277"/>
    </source>
</evidence>
<dbReference type="NCBIfam" id="TIGR01460">
    <property type="entry name" value="HAD-SF-IIA"/>
    <property type="match status" value="1"/>
</dbReference>
<reference evidence="1 2" key="1">
    <citation type="submission" date="2015-07" db="EMBL/GenBank/DDBJ databases">
        <title>Whole genome sequence of Herpetosiphon geysericola DSM 7119.</title>
        <authorList>
            <person name="Hemp J."/>
            <person name="Ward L.M."/>
            <person name="Pace L.A."/>
            <person name="Fischer W.W."/>
        </authorList>
    </citation>
    <scope>NUCLEOTIDE SEQUENCE [LARGE SCALE GENOMIC DNA]</scope>
    <source>
        <strain evidence="1 2">DSM 7119</strain>
    </source>
</reference>
<proteinExistence type="predicted"/>
<dbReference type="AlphaFoldDB" id="A0A0P6Y7R4"/>
<accession>A0A0P6Y7R4</accession>
<protein>
    <recommendedName>
        <fullName evidence="3">Haloacid dehalogenase</fullName>
    </recommendedName>
</protein>
<sequence length="289" mass="31361">MLEVEGWNYANPKQKLVQLLPAVFELKECAMPIRGCLIDLDGTIYSAGTIIEGAVAAIEQLRAAGYQLLFLTNTDSQLPATLAAKLQARDIPIQAHEIMNPLQAIAEYLSHSEPNLSILAPQSVKTWFEQQYPPQPDQPVSHVVLAHCGEVDGYNRLNLAFRQLLDGAEFLVSQPGRNYLSSTGLNLDTGAFAALLEYASQTKPTILGKPTKAFFEQALHALELSAEEVVVVGDDLTTDIVGASNSGMASVWLRTGKGQQQQLTADLPQPTWTLASIAELPALLAEVNR</sequence>
<comment type="caution">
    <text evidence="1">The sequence shown here is derived from an EMBL/GenBank/DDBJ whole genome shotgun (WGS) entry which is preliminary data.</text>
</comment>
<evidence type="ECO:0008006" key="3">
    <source>
        <dbReference type="Google" id="ProtNLM"/>
    </source>
</evidence>
<dbReference type="Pfam" id="PF13242">
    <property type="entry name" value="Hydrolase_like"/>
    <property type="match status" value="1"/>
</dbReference>
<dbReference type="EMBL" id="LGKP01000015">
    <property type="protein sequence ID" value="KPL88854.1"/>
    <property type="molecule type" value="Genomic_DNA"/>
</dbReference>
<dbReference type="PANTHER" id="PTHR19288:SF46">
    <property type="entry name" value="HALOACID DEHALOGENASE-LIKE HYDROLASE DOMAIN-CONTAINING PROTEIN 2"/>
    <property type="match status" value="1"/>
</dbReference>
<dbReference type="Proteomes" id="UP000050277">
    <property type="component" value="Unassembled WGS sequence"/>
</dbReference>
<dbReference type="Gene3D" id="3.40.50.1000">
    <property type="entry name" value="HAD superfamily/HAD-like"/>
    <property type="match status" value="2"/>
</dbReference>
<dbReference type="Pfam" id="PF13344">
    <property type="entry name" value="Hydrolase_6"/>
    <property type="match status" value="1"/>
</dbReference>
<name>A0A0P6Y7R4_9CHLR</name>
<dbReference type="PANTHER" id="PTHR19288">
    <property type="entry name" value="4-NITROPHENYLPHOSPHATASE-RELATED"/>
    <property type="match status" value="1"/>
</dbReference>
<dbReference type="GO" id="GO:0005737">
    <property type="term" value="C:cytoplasm"/>
    <property type="evidence" value="ECO:0007669"/>
    <property type="project" value="TreeGrafter"/>
</dbReference>
<dbReference type="STRING" id="70996.SE18_09260"/>
<dbReference type="GO" id="GO:0016791">
    <property type="term" value="F:phosphatase activity"/>
    <property type="evidence" value="ECO:0007669"/>
    <property type="project" value="TreeGrafter"/>
</dbReference>
<dbReference type="InterPro" id="IPR006357">
    <property type="entry name" value="HAD-SF_hydro_IIA"/>
</dbReference>
<dbReference type="SUPFAM" id="SSF56784">
    <property type="entry name" value="HAD-like"/>
    <property type="match status" value="1"/>
</dbReference>